<dbReference type="RefSeq" id="WP_378982310.1">
    <property type="nucleotide sequence ID" value="NZ_JBHSBW010000007.1"/>
</dbReference>
<keyword evidence="2" id="KW-1185">Reference proteome</keyword>
<dbReference type="Pfam" id="PF13618">
    <property type="entry name" value="Gluconate_2-dh3"/>
    <property type="match status" value="1"/>
</dbReference>
<name>A0ABV8P945_9SPHI</name>
<gene>
    <name evidence="1" type="ORF">ACFOWA_04780</name>
</gene>
<sequence>MNRRTSIRSILALSALGISSFSAYKWFDLHQKISLSQLTDFKLLITELAETIIPETDTPGAKSAGVHNYIINVLHNCTSKVEQNKFLNGLESVTSFTQNKFNKPFERCNSVQRTEILKHFEENDTYRYQILNKINNKLVGRPFFTLLKQLTIEGYCSSELGASQGLSYDYIPGSYIACMPLKSNQKSWATK</sequence>
<dbReference type="EC" id="1.-.-.-" evidence="1"/>
<evidence type="ECO:0000313" key="2">
    <source>
        <dbReference type="Proteomes" id="UP001595789"/>
    </source>
</evidence>
<keyword evidence="1" id="KW-0560">Oxidoreductase</keyword>
<comment type="caution">
    <text evidence="1">The sequence shown here is derived from an EMBL/GenBank/DDBJ whole genome shotgun (WGS) entry which is preliminary data.</text>
</comment>
<protein>
    <submittedName>
        <fullName evidence="1">Gluconate 2-dehydrogenase subunit 3 family protein</fullName>
        <ecNumber evidence="1">1.-.-.-</ecNumber>
    </submittedName>
</protein>
<dbReference type="Proteomes" id="UP001595789">
    <property type="component" value="Unassembled WGS sequence"/>
</dbReference>
<organism evidence="1 2">
    <name type="scientific">Pedobacter lithocola</name>
    <dbReference type="NCBI Taxonomy" id="1908239"/>
    <lineage>
        <taxon>Bacteria</taxon>
        <taxon>Pseudomonadati</taxon>
        <taxon>Bacteroidota</taxon>
        <taxon>Sphingobacteriia</taxon>
        <taxon>Sphingobacteriales</taxon>
        <taxon>Sphingobacteriaceae</taxon>
        <taxon>Pedobacter</taxon>
    </lineage>
</organism>
<dbReference type="InterPro" id="IPR027056">
    <property type="entry name" value="Gluconate_2DH_su3"/>
</dbReference>
<dbReference type="GO" id="GO:0016491">
    <property type="term" value="F:oxidoreductase activity"/>
    <property type="evidence" value="ECO:0007669"/>
    <property type="project" value="UniProtKB-KW"/>
</dbReference>
<evidence type="ECO:0000313" key="1">
    <source>
        <dbReference type="EMBL" id="MFC4210482.1"/>
    </source>
</evidence>
<accession>A0ABV8P945</accession>
<dbReference type="EMBL" id="JBHSBW010000007">
    <property type="protein sequence ID" value="MFC4210482.1"/>
    <property type="molecule type" value="Genomic_DNA"/>
</dbReference>
<proteinExistence type="predicted"/>
<reference evidence="2" key="1">
    <citation type="journal article" date="2019" name="Int. J. Syst. Evol. Microbiol.">
        <title>The Global Catalogue of Microorganisms (GCM) 10K type strain sequencing project: providing services to taxonomists for standard genome sequencing and annotation.</title>
        <authorList>
            <consortium name="The Broad Institute Genomics Platform"/>
            <consortium name="The Broad Institute Genome Sequencing Center for Infectious Disease"/>
            <person name="Wu L."/>
            <person name="Ma J."/>
        </authorList>
    </citation>
    <scope>NUCLEOTIDE SEQUENCE [LARGE SCALE GENOMIC DNA]</scope>
    <source>
        <strain evidence="2">CCM 8691</strain>
    </source>
</reference>